<dbReference type="AlphaFoldDB" id="A0A6J6T0A8"/>
<dbReference type="EMBL" id="CAEZYY010000002">
    <property type="protein sequence ID" value="CAB4740561.1"/>
    <property type="molecule type" value="Genomic_DNA"/>
</dbReference>
<evidence type="ECO:0000313" key="4">
    <source>
        <dbReference type="EMBL" id="CAB4740561.1"/>
    </source>
</evidence>
<feature type="domain" description="LysM" evidence="2">
    <location>
        <begin position="108"/>
        <end position="155"/>
    </location>
</feature>
<dbReference type="CDD" id="cd00118">
    <property type="entry name" value="LysM"/>
    <property type="match status" value="1"/>
</dbReference>
<proteinExistence type="predicted"/>
<dbReference type="EMBL" id="CAFBQP010000006">
    <property type="protein sequence ID" value="CAB5053767.1"/>
    <property type="molecule type" value="Genomic_DNA"/>
</dbReference>
<evidence type="ECO:0000313" key="5">
    <source>
        <dbReference type="EMBL" id="CAB5053767.1"/>
    </source>
</evidence>
<name>A0A6J6T0A8_9ZZZZ</name>
<accession>A0A6J6T0A8</accession>
<dbReference type="Gene3D" id="3.10.350.10">
    <property type="entry name" value="LysM domain"/>
    <property type="match status" value="1"/>
</dbReference>
<dbReference type="EMBL" id="CAEZXX010000043">
    <property type="protein sequence ID" value="CAB4704934.1"/>
    <property type="molecule type" value="Genomic_DNA"/>
</dbReference>
<dbReference type="InterPro" id="IPR018392">
    <property type="entry name" value="LysM"/>
</dbReference>
<evidence type="ECO:0000313" key="3">
    <source>
        <dbReference type="EMBL" id="CAB4704934.1"/>
    </source>
</evidence>
<dbReference type="InterPro" id="IPR036779">
    <property type="entry name" value="LysM_dom_sf"/>
</dbReference>
<gene>
    <name evidence="3" type="ORF">UFOPK2602_00801</name>
    <name evidence="4" type="ORF">UFOPK2806_00346</name>
    <name evidence="5" type="ORF">UFOPK4306_00257</name>
</gene>
<dbReference type="PROSITE" id="PS51782">
    <property type="entry name" value="LYSM"/>
    <property type="match status" value="1"/>
</dbReference>
<dbReference type="Pfam" id="PF01476">
    <property type="entry name" value="LysM"/>
    <property type="match status" value="1"/>
</dbReference>
<keyword evidence="1" id="KW-0472">Membrane</keyword>
<sequence>MALPLQIEPIEYRRTWDNAHAPVKLHLIVGGQAQGHRRLSHSIYLRRRVAALVLLVAALGLGLFLVKQINATSDVLLPTVPMSAQEVPSDVSADTPGTLRGQVIVPGGIYVAQRGDTLWVVARALKPTGDLSGTIRKLVRLNGGPSLEVGQRVVLPS</sequence>
<keyword evidence="1" id="KW-1133">Transmembrane helix</keyword>
<evidence type="ECO:0000256" key="1">
    <source>
        <dbReference type="SAM" id="Phobius"/>
    </source>
</evidence>
<protein>
    <submittedName>
        <fullName evidence="4">Unannotated protein</fullName>
    </submittedName>
</protein>
<feature type="transmembrane region" description="Helical" evidence="1">
    <location>
        <begin position="49"/>
        <end position="66"/>
    </location>
</feature>
<organism evidence="4">
    <name type="scientific">freshwater metagenome</name>
    <dbReference type="NCBI Taxonomy" id="449393"/>
    <lineage>
        <taxon>unclassified sequences</taxon>
        <taxon>metagenomes</taxon>
        <taxon>ecological metagenomes</taxon>
    </lineage>
</organism>
<reference evidence="4" key="1">
    <citation type="submission" date="2020-05" db="EMBL/GenBank/DDBJ databases">
        <authorList>
            <person name="Chiriac C."/>
            <person name="Salcher M."/>
            <person name="Ghai R."/>
            <person name="Kavagutti S V."/>
        </authorList>
    </citation>
    <scope>NUCLEOTIDE SEQUENCE</scope>
</reference>
<keyword evidence="1" id="KW-0812">Transmembrane</keyword>
<evidence type="ECO:0000259" key="2">
    <source>
        <dbReference type="PROSITE" id="PS51782"/>
    </source>
</evidence>